<dbReference type="GO" id="GO:0016747">
    <property type="term" value="F:acyltransferase activity, transferring groups other than amino-acyl groups"/>
    <property type="evidence" value="ECO:0007669"/>
    <property type="project" value="InterPro"/>
</dbReference>
<accession>A0A2U1T6E2</accession>
<keyword evidence="2" id="KW-0012">Acyltransferase</keyword>
<dbReference type="RefSeq" id="WP_108431210.1">
    <property type="nucleotide sequence ID" value="NZ_CP026947.1"/>
</dbReference>
<name>A0A2U1T6E2_9CORY</name>
<evidence type="ECO:0000256" key="2">
    <source>
        <dbReference type="ARBA" id="ARBA00023315"/>
    </source>
</evidence>
<organism evidence="4 5">
    <name type="scientific">Corynebacterium yudongzhengii</name>
    <dbReference type="NCBI Taxonomy" id="2080740"/>
    <lineage>
        <taxon>Bacteria</taxon>
        <taxon>Bacillati</taxon>
        <taxon>Actinomycetota</taxon>
        <taxon>Actinomycetes</taxon>
        <taxon>Mycobacteriales</taxon>
        <taxon>Corynebacteriaceae</taxon>
        <taxon>Corynebacterium</taxon>
    </lineage>
</organism>
<dbReference type="SUPFAM" id="SSF55729">
    <property type="entry name" value="Acyl-CoA N-acyltransferases (Nat)"/>
    <property type="match status" value="1"/>
</dbReference>
<dbReference type="InterPro" id="IPR000182">
    <property type="entry name" value="GNAT_dom"/>
</dbReference>
<evidence type="ECO:0000259" key="3">
    <source>
        <dbReference type="PROSITE" id="PS51186"/>
    </source>
</evidence>
<proteinExistence type="predicted"/>
<dbReference type="CDD" id="cd04301">
    <property type="entry name" value="NAT_SF"/>
    <property type="match status" value="1"/>
</dbReference>
<dbReference type="PROSITE" id="PS51186">
    <property type="entry name" value="GNAT"/>
    <property type="match status" value="1"/>
</dbReference>
<dbReference type="OrthoDB" id="4553064at2"/>
<protein>
    <submittedName>
        <fullName evidence="4">N-acetyltransferase</fullName>
    </submittedName>
</protein>
<dbReference type="PANTHER" id="PTHR43420">
    <property type="entry name" value="ACETYLTRANSFERASE"/>
    <property type="match status" value="1"/>
</dbReference>
<evidence type="ECO:0000256" key="1">
    <source>
        <dbReference type="ARBA" id="ARBA00022679"/>
    </source>
</evidence>
<reference evidence="5" key="1">
    <citation type="submission" date="2018-04" db="EMBL/GenBank/DDBJ databases">
        <authorList>
            <person name="Liu S."/>
            <person name="Wang Z."/>
            <person name="Li J."/>
        </authorList>
    </citation>
    <scope>NUCLEOTIDE SEQUENCE [LARGE SCALE GENOMIC DNA]</scope>
    <source>
        <strain evidence="5">2189</strain>
    </source>
</reference>
<keyword evidence="5" id="KW-1185">Reference proteome</keyword>
<dbReference type="InterPro" id="IPR016181">
    <property type="entry name" value="Acyl_CoA_acyltransferase"/>
</dbReference>
<dbReference type="Proteomes" id="UP000244989">
    <property type="component" value="Unassembled WGS sequence"/>
</dbReference>
<dbReference type="Gene3D" id="3.40.630.30">
    <property type="match status" value="1"/>
</dbReference>
<comment type="caution">
    <text evidence="4">The sequence shown here is derived from an EMBL/GenBank/DDBJ whole genome shotgun (WGS) entry which is preliminary data.</text>
</comment>
<dbReference type="KEGG" id="cyz:C3B44_03800"/>
<dbReference type="InterPro" id="IPR050680">
    <property type="entry name" value="YpeA/RimI_acetyltransf"/>
</dbReference>
<dbReference type="Pfam" id="PF00583">
    <property type="entry name" value="Acetyltransf_1"/>
    <property type="match status" value="1"/>
</dbReference>
<evidence type="ECO:0000313" key="4">
    <source>
        <dbReference type="EMBL" id="PWC01577.1"/>
    </source>
</evidence>
<gene>
    <name evidence="4" type="ORF">DF222_06460</name>
</gene>
<dbReference type="EMBL" id="QEEZ01000010">
    <property type="protein sequence ID" value="PWC01577.1"/>
    <property type="molecule type" value="Genomic_DNA"/>
</dbReference>
<evidence type="ECO:0000313" key="5">
    <source>
        <dbReference type="Proteomes" id="UP000244989"/>
    </source>
</evidence>
<feature type="domain" description="N-acetyltransferase" evidence="3">
    <location>
        <begin position="10"/>
        <end position="169"/>
    </location>
</feature>
<keyword evidence="1 4" id="KW-0808">Transferase</keyword>
<sequence length="169" mass="18882">MTSGNHTPEILLRETTAEDLTYIKRLNYLAEVFGEESTTPDSQGFLASARFYVDAWRAKQGGFIAMDTSLDNPAGGVWIIEGDDDLHGTGYVSADIPELAIAVEKRYQGHKLGPRLIQAATELARERGFAGISLAVNLDNTRAHRLYERLGFVFHAEREDNHIAMVRRF</sequence>
<dbReference type="AlphaFoldDB" id="A0A2U1T6E2"/>